<feature type="region of interest" description="Disordered" evidence="4">
    <location>
        <begin position="329"/>
        <end position="348"/>
    </location>
</feature>
<proteinExistence type="predicted"/>
<accession>A0A6U3RCE4</accession>
<evidence type="ECO:0000313" key="6">
    <source>
        <dbReference type="EMBL" id="CAD9333559.1"/>
    </source>
</evidence>
<reference evidence="6" key="1">
    <citation type="submission" date="2021-01" db="EMBL/GenBank/DDBJ databases">
        <authorList>
            <person name="Corre E."/>
            <person name="Pelletier E."/>
            <person name="Niang G."/>
            <person name="Scheremetjew M."/>
            <person name="Finn R."/>
            <person name="Kale V."/>
            <person name="Holt S."/>
            <person name="Cochrane G."/>
            <person name="Meng A."/>
            <person name="Brown T."/>
            <person name="Cohen L."/>
        </authorList>
    </citation>
    <scope>NUCLEOTIDE SEQUENCE</scope>
    <source>
        <strain evidence="6">Pop2</strain>
    </source>
</reference>
<dbReference type="PANTHER" id="PTHR31469:SF8">
    <property type="entry name" value="OS07G0641000 PROTEIN"/>
    <property type="match status" value="1"/>
</dbReference>
<keyword evidence="1" id="KW-0808">Transferase</keyword>
<gene>
    <name evidence="6" type="ORF">DBRI1063_LOCUS12873</name>
</gene>
<evidence type="ECO:0000256" key="4">
    <source>
        <dbReference type="SAM" id="MobiDB-lite"/>
    </source>
</evidence>
<dbReference type="Pfam" id="PF10250">
    <property type="entry name" value="O-FucT"/>
    <property type="match status" value="1"/>
</dbReference>
<sequence length="624" mass="71994">MANGDNRTSPRPRFLFQLLFAFTLFFVAMLNFNIVSNFGEYEDSLSIPSIGEEKHPFGQEKSPNHHKQEKHSDIAGLSCGRYGGPSSKEITSEMVYWRDIPTDAEYVSPYRHHDCWSSSNEEGGDGEKHDKQRNAKCPTKYISYELDPAGWNNRRMNFEIVVAIALATGRTLVLSPKSIFPMLMEEWYTGNDTSAVHNDFYPLDSLSKEYKGLDIISMEEFLKREGLTGNLAYTNRTLNELLERNKKKTNLDRSSNEKIVQFPPGGNQTEWEQSNYNDGSINLLWGYLRLVGFISQNWNPLQCIGAFAANPGNESASSLKTMIDDTLREREDQPRPKPEDLHGKKVSVDASPKERLRNMLAGREISTTSCVYDADMQDAKLIHFDSDIPNQRRLFGHFYAFLFFEDWKVDLLVKRTIRDHLRYRDEIMCAAARIVEALRNRSKARNSTQNSSSGTFDTFHIRRGDFLGMYQWTNVGAKEIFDTTKDVLTPNSTIFIATDEKNITFFEPLKKHYDILFLDDFKDLLIDLKPTFYGMVDQLVAARGRTFVGVSYSTYSGYINRLRGYYSTKEKLEGYKGGVLNSYYYSKPNDRNEMRVYHDIEEPIWKREFPLAWVDIDQGTKEIE</sequence>
<evidence type="ECO:0000256" key="1">
    <source>
        <dbReference type="ARBA" id="ARBA00022679"/>
    </source>
</evidence>
<dbReference type="GO" id="GO:0016740">
    <property type="term" value="F:transferase activity"/>
    <property type="evidence" value="ECO:0007669"/>
    <property type="project" value="UniProtKB-KW"/>
</dbReference>
<keyword evidence="5" id="KW-1133">Transmembrane helix</keyword>
<evidence type="ECO:0000256" key="2">
    <source>
        <dbReference type="ARBA" id="ARBA00023253"/>
    </source>
</evidence>
<dbReference type="GO" id="GO:0006004">
    <property type="term" value="P:fucose metabolic process"/>
    <property type="evidence" value="ECO:0007669"/>
    <property type="project" value="UniProtKB-KW"/>
</dbReference>
<protein>
    <recommendedName>
        <fullName evidence="7">O-fucosyltransferase family protein</fullName>
    </recommendedName>
</protein>
<name>A0A6U3RCE4_9STRA</name>
<keyword evidence="5" id="KW-0472">Membrane</keyword>
<keyword evidence="5" id="KW-0812">Transmembrane</keyword>
<keyword evidence="3" id="KW-0119">Carbohydrate metabolism</keyword>
<feature type="transmembrane region" description="Helical" evidence="5">
    <location>
        <begin position="14"/>
        <end position="34"/>
    </location>
</feature>
<evidence type="ECO:0000256" key="3">
    <source>
        <dbReference type="ARBA" id="ARBA00023277"/>
    </source>
</evidence>
<keyword evidence="2" id="KW-0294">Fucose metabolism</keyword>
<dbReference type="EMBL" id="HBGN01020199">
    <property type="protein sequence ID" value="CAD9333559.1"/>
    <property type="molecule type" value="Transcribed_RNA"/>
</dbReference>
<dbReference type="Gene3D" id="3.40.50.11350">
    <property type="match status" value="1"/>
</dbReference>
<evidence type="ECO:0008006" key="7">
    <source>
        <dbReference type="Google" id="ProtNLM"/>
    </source>
</evidence>
<organism evidence="6">
    <name type="scientific">Ditylum brightwellii</name>
    <dbReference type="NCBI Taxonomy" id="49249"/>
    <lineage>
        <taxon>Eukaryota</taxon>
        <taxon>Sar</taxon>
        <taxon>Stramenopiles</taxon>
        <taxon>Ochrophyta</taxon>
        <taxon>Bacillariophyta</taxon>
        <taxon>Mediophyceae</taxon>
        <taxon>Lithodesmiophycidae</taxon>
        <taxon>Lithodesmiales</taxon>
        <taxon>Lithodesmiaceae</taxon>
        <taxon>Ditylum</taxon>
    </lineage>
</organism>
<dbReference type="CDD" id="cd11296">
    <property type="entry name" value="O-FucT_like"/>
    <property type="match status" value="1"/>
</dbReference>
<evidence type="ECO:0000256" key="5">
    <source>
        <dbReference type="SAM" id="Phobius"/>
    </source>
</evidence>
<dbReference type="PANTHER" id="PTHR31469">
    <property type="entry name" value="OS07G0633600 PROTEIN"/>
    <property type="match status" value="1"/>
</dbReference>
<dbReference type="InterPro" id="IPR019378">
    <property type="entry name" value="GDP-Fuc_O-FucTrfase"/>
</dbReference>
<dbReference type="AlphaFoldDB" id="A0A6U3RCE4"/>
<feature type="region of interest" description="Disordered" evidence="4">
    <location>
        <begin position="52"/>
        <end position="73"/>
    </location>
</feature>